<accession>A0AAW1M2B4</accession>
<sequence>MVVAEDNASRDLCHVNQVQMHAVQPRVPAGCNVPHNCQCSIHIIRLRRTPNNGQEPPQKDQIIRKDLDNCLSMINNNYKLQDVMSAYQTIEN</sequence>
<comment type="caution">
    <text evidence="1">The sequence shown here is derived from an EMBL/GenBank/DDBJ whole genome shotgun (WGS) entry which is preliminary data.</text>
</comment>
<organism evidence="1 2">
    <name type="scientific">Popillia japonica</name>
    <name type="common">Japanese beetle</name>
    <dbReference type="NCBI Taxonomy" id="7064"/>
    <lineage>
        <taxon>Eukaryota</taxon>
        <taxon>Metazoa</taxon>
        <taxon>Ecdysozoa</taxon>
        <taxon>Arthropoda</taxon>
        <taxon>Hexapoda</taxon>
        <taxon>Insecta</taxon>
        <taxon>Pterygota</taxon>
        <taxon>Neoptera</taxon>
        <taxon>Endopterygota</taxon>
        <taxon>Coleoptera</taxon>
        <taxon>Polyphaga</taxon>
        <taxon>Scarabaeiformia</taxon>
        <taxon>Scarabaeidae</taxon>
        <taxon>Rutelinae</taxon>
        <taxon>Popillia</taxon>
    </lineage>
</organism>
<name>A0AAW1M2B4_POPJA</name>
<dbReference type="AlphaFoldDB" id="A0AAW1M2B4"/>
<evidence type="ECO:0000313" key="2">
    <source>
        <dbReference type="Proteomes" id="UP001458880"/>
    </source>
</evidence>
<dbReference type="Proteomes" id="UP001458880">
    <property type="component" value="Unassembled WGS sequence"/>
</dbReference>
<protein>
    <submittedName>
        <fullName evidence="1">Uncharacterized protein</fullName>
    </submittedName>
</protein>
<proteinExistence type="predicted"/>
<evidence type="ECO:0000313" key="1">
    <source>
        <dbReference type="EMBL" id="KAK9739951.1"/>
    </source>
</evidence>
<keyword evidence="2" id="KW-1185">Reference proteome</keyword>
<dbReference type="EMBL" id="JASPKY010000069">
    <property type="protein sequence ID" value="KAK9739951.1"/>
    <property type="molecule type" value="Genomic_DNA"/>
</dbReference>
<gene>
    <name evidence="1" type="ORF">QE152_g8619</name>
</gene>
<reference evidence="1 2" key="1">
    <citation type="journal article" date="2024" name="BMC Genomics">
        <title>De novo assembly and annotation of Popillia japonica's genome with initial clues to its potential as an invasive pest.</title>
        <authorList>
            <person name="Cucini C."/>
            <person name="Boschi S."/>
            <person name="Funari R."/>
            <person name="Cardaioli E."/>
            <person name="Iannotti N."/>
            <person name="Marturano G."/>
            <person name="Paoli F."/>
            <person name="Bruttini M."/>
            <person name="Carapelli A."/>
            <person name="Frati F."/>
            <person name="Nardi F."/>
        </authorList>
    </citation>
    <scope>NUCLEOTIDE SEQUENCE [LARGE SCALE GENOMIC DNA]</scope>
    <source>
        <strain evidence="1">DMR45628</strain>
    </source>
</reference>